<comment type="caution">
    <text evidence="3">The sequence shown here is derived from an EMBL/GenBank/DDBJ whole genome shotgun (WGS) entry which is preliminary data.</text>
</comment>
<feature type="region of interest" description="Disordered" evidence="2">
    <location>
        <begin position="394"/>
        <end position="424"/>
    </location>
</feature>
<dbReference type="Proteomes" id="UP001500729">
    <property type="component" value="Unassembled WGS sequence"/>
</dbReference>
<dbReference type="EMBL" id="BAAAGS010000040">
    <property type="protein sequence ID" value="GAA0545681.1"/>
    <property type="molecule type" value="Genomic_DNA"/>
</dbReference>
<evidence type="ECO:0000256" key="2">
    <source>
        <dbReference type="SAM" id="MobiDB-lite"/>
    </source>
</evidence>
<keyword evidence="4" id="KW-1185">Reference proteome</keyword>
<sequence>MTPEPLPPTSFCAAGHASASLLEHERTLVALHESGALRLIDGGREGSGRRWRMSWGHGSSAVRAMVGVRESATDDGEVTFWVHAEARRPWSIRDQRNPVERMGLLDHGLKDPSSAYSLTQQNPLFGLREVGFLEHTFSRDMRDSPVLVYHDEPGARPSQEMRRFRNATRGMCGLLPVDDAVRERVNDLVPADRRIPHRAVRLYVPPWWAGHEEDITVEVSRLDRPGVWRRIVDTVIRVSSWRGGGKIRATAREWSALLDDPMNDVRIVPATRGGDVRWLPAPDDSGKRILRRRLDAVTEQARTARDEADSAAESVARRRATLDALTAQVALARRSRRRLAELTLRLRQERDSAEAALRTGSVAAAWREAREAELEAELYAEELDRVDDEVVPQRSRARAAAGGGAARGAEPAEPDGGGARAARSAPSFTGFGELLAAAERELAGLRLGPQTAVAVELDGHLRSALWRRRTWDVLELLSAYALRRRAADGGEPCLRGFSYYVREFGGTRGISPSLVASGESEMVANTPRFRNARTFAVPPEVHRSGWEFFGAHVKIDRGGGVAPRLHYFDDTRGPTGEVHIGYLGPHLPSPESN</sequence>
<reference evidence="3 4" key="1">
    <citation type="journal article" date="2019" name="Int. J. Syst. Evol. Microbiol.">
        <title>The Global Catalogue of Microorganisms (GCM) 10K type strain sequencing project: providing services to taxonomists for standard genome sequencing and annotation.</title>
        <authorList>
            <consortium name="The Broad Institute Genomics Platform"/>
            <consortium name="The Broad Institute Genome Sequencing Center for Infectious Disease"/>
            <person name="Wu L."/>
            <person name="Ma J."/>
        </authorList>
    </citation>
    <scope>NUCLEOTIDE SEQUENCE [LARGE SCALE GENOMIC DNA]</scope>
    <source>
        <strain evidence="3 4">JCM 10303</strain>
    </source>
</reference>
<evidence type="ECO:0000313" key="4">
    <source>
        <dbReference type="Proteomes" id="UP001500729"/>
    </source>
</evidence>
<gene>
    <name evidence="3" type="ORF">GCM10009533_50710</name>
</gene>
<keyword evidence="1" id="KW-0175">Coiled coil</keyword>
<organism evidence="3 4">
    <name type="scientific">Saccharopolyspora erythraea</name>
    <name type="common">Streptomyces erythraeus</name>
    <dbReference type="NCBI Taxonomy" id="1836"/>
    <lineage>
        <taxon>Bacteria</taxon>
        <taxon>Bacillati</taxon>
        <taxon>Actinomycetota</taxon>
        <taxon>Actinomycetes</taxon>
        <taxon>Pseudonocardiales</taxon>
        <taxon>Pseudonocardiaceae</taxon>
        <taxon>Saccharopolyspora</taxon>
    </lineage>
</organism>
<evidence type="ECO:0000256" key="1">
    <source>
        <dbReference type="SAM" id="Coils"/>
    </source>
</evidence>
<protein>
    <submittedName>
        <fullName evidence="3">Uncharacterized protein</fullName>
    </submittedName>
</protein>
<name>A0ABN1DL58_SACER</name>
<proteinExistence type="predicted"/>
<evidence type="ECO:0000313" key="3">
    <source>
        <dbReference type="EMBL" id="GAA0545681.1"/>
    </source>
</evidence>
<accession>A0ABN1DL58</accession>
<feature type="coiled-coil region" evidence="1">
    <location>
        <begin position="287"/>
        <end position="389"/>
    </location>
</feature>